<name>A0ABP3P8F8_9ACTN</name>
<organism evidence="1 2">
    <name type="scientific">Streptomyces mordarskii</name>
    <dbReference type="NCBI Taxonomy" id="1226758"/>
    <lineage>
        <taxon>Bacteria</taxon>
        <taxon>Bacillati</taxon>
        <taxon>Actinomycetota</taxon>
        <taxon>Actinomycetes</taxon>
        <taxon>Kitasatosporales</taxon>
        <taxon>Streptomycetaceae</taxon>
        <taxon>Streptomyces</taxon>
    </lineage>
</organism>
<gene>
    <name evidence="1" type="ORF">GCM10010390_76060</name>
</gene>
<protein>
    <recommendedName>
        <fullName evidence="3">Transposase</fullName>
    </recommendedName>
</protein>
<sequence length="71" mass="7955">MIAHYLIIDAQSDRKKHAAGSCEQFALWVRESTSGLMHWLRTGRSAGGRARPPARGGPYWRVLLPRRPVSA</sequence>
<accession>A0ABP3P8F8</accession>
<comment type="caution">
    <text evidence="1">The sequence shown here is derived from an EMBL/GenBank/DDBJ whole genome shotgun (WGS) entry which is preliminary data.</text>
</comment>
<keyword evidence="2" id="KW-1185">Reference proteome</keyword>
<dbReference type="Proteomes" id="UP001501576">
    <property type="component" value="Unassembled WGS sequence"/>
</dbReference>
<proteinExistence type="predicted"/>
<evidence type="ECO:0008006" key="3">
    <source>
        <dbReference type="Google" id="ProtNLM"/>
    </source>
</evidence>
<reference evidence="2" key="1">
    <citation type="journal article" date="2019" name="Int. J. Syst. Evol. Microbiol.">
        <title>The Global Catalogue of Microorganisms (GCM) 10K type strain sequencing project: providing services to taxonomists for standard genome sequencing and annotation.</title>
        <authorList>
            <consortium name="The Broad Institute Genomics Platform"/>
            <consortium name="The Broad Institute Genome Sequencing Center for Infectious Disease"/>
            <person name="Wu L."/>
            <person name="Ma J."/>
        </authorList>
    </citation>
    <scope>NUCLEOTIDE SEQUENCE [LARGE SCALE GENOMIC DNA]</scope>
    <source>
        <strain evidence="2">JCM 5052</strain>
    </source>
</reference>
<evidence type="ECO:0000313" key="1">
    <source>
        <dbReference type="EMBL" id="GAA0562410.1"/>
    </source>
</evidence>
<dbReference type="EMBL" id="BAAABZ010000075">
    <property type="protein sequence ID" value="GAA0562410.1"/>
    <property type="molecule type" value="Genomic_DNA"/>
</dbReference>
<evidence type="ECO:0000313" key="2">
    <source>
        <dbReference type="Proteomes" id="UP001501576"/>
    </source>
</evidence>